<sequence length="289" mass="32926">MMRLNLVCMDSEFDSYSRNIETITQSRKMPDDLADLMSRMGISVKSDTYAKFGGLKTHRGIYYRDPYKGVLLQFSPNLVVEKYQTNRNPQQTQEDVEVKRESAKANSDADDNENITQTEGSSDIIEQGCNLASENGKKNNNDTDTDTLNSQSDISSSENDDGFTSDSENSVASEKTSFTDTNVESKDEMVESEEMVTYKFLECLLKDGICVVYTKRGINEISMQYFWDKIYSEFDRLSEKIKSKRANVSVDAEDKMDTSCENSNIIEKRINEAQKKKSLVKETDPEKDR</sequence>
<gene>
    <name evidence="2" type="ORF">AX774_g6548</name>
</gene>
<feature type="compositionally biased region" description="Polar residues" evidence="1">
    <location>
        <begin position="148"/>
        <end position="157"/>
    </location>
</feature>
<dbReference type="OrthoDB" id="5592466at2759"/>
<dbReference type="AlphaFoldDB" id="A0A1R1PGB8"/>
<proteinExistence type="predicted"/>
<evidence type="ECO:0000313" key="2">
    <source>
        <dbReference type="EMBL" id="OMH80021.1"/>
    </source>
</evidence>
<keyword evidence="3" id="KW-1185">Reference proteome</keyword>
<evidence type="ECO:0000256" key="1">
    <source>
        <dbReference type="SAM" id="MobiDB-lite"/>
    </source>
</evidence>
<feature type="compositionally biased region" description="Polar residues" evidence="1">
    <location>
        <begin position="164"/>
        <end position="182"/>
    </location>
</feature>
<name>A0A1R1PGB8_ZANCU</name>
<reference evidence="3" key="1">
    <citation type="submission" date="2017-01" db="EMBL/GenBank/DDBJ databases">
        <authorList>
            <person name="Wang Y."/>
            <person name="White M."/>
            <person name="Kvist S."/>
            <person name="Moncalvo J.-M."/>
        </authorList>
    </citation>
    <scope>NUCLEOTIDE SEQUENCE [LARGE SCALE GENOMIC DNA]</scope>
    <source>
        <strain evidence="3">COL-18-3</strain>
    </source>
</reference>
<evidence type="ECO:0000313" key="3">
    <source>
        <dbReference type="Proteomes" id="UP000188320"/>
    </source>
</evidence>
<feature type="region of interest" description="Disordered" evidence="1">
    <location>
        <begin position="86"/>
        <end position="191"/>
    </location>
</feature>
<organism evidence="2 3">
    <name type="scientific">Zancudomyces culisetae</name>
    <name type="common">Gut fungus</name>
    <name type="synonym">Smittium culisetae</name>
    <dbReference type="NCBI Taxonomy" id="1213189"/>
    <lineage>
        <taxon>Eukaryota</taxon>
        <taxon>Fungi</taxon>
        <taxon>Fungi incertae sedis</taxon>
        <taxon>Zoopagomycota</taxon>
        <taxon>Kickxellomycotina</taxon>
        <taxon>Harpellomycetes</taxon>
        <taxon>Harpellales</taxon>
        <taxon>Legeriomycetaceae</taxon>
        <taxon>Zancudomyces</taxon>
    </lineage>
</organism>
<dbReference type="Proteomes" id="UP000188320">
    <property type="component" value="Unassembled WGS sequence"/>
</dbReference>
<accession>A0A1R1PGB8</accession>
<protein>
    <submittedName>
        <fullName evidence="2">Uncharacterized protein</fullName>
    </submittedName>
</protein>
<comment type="caution">
    <text evidence="2">The sequence shown here is derived from an EMBL/GenBank/DDBJ whole genome shotgun (WGS) entry which is preliminary data.</text>
</comment>
<dbReference type="EMBL" id="LSSK01001325">
    <property type="protein sequence ID" value="OMH80021.1"/>
    <property type="molecule type" value="Genomic_DNA"/>
</dbReference>